<dbReference type="InterPro" id="IPR013658">
    <property type="entry name" value="SGL"/>
</dbReference>
<dbReference type="Proteomes" id="UP001273505">
    <property type="component" value="Unassembled WGS sequence"/>
</dbReference>
<feature type="domain" description="SMP-30/Gluconolactonase/LRE-like region" evidence="2">
    <location>
        <begin position="44"/>
        <end position="278"/>
    </location>
</feature>
<dbReference type="RefSeq" id="WP_302724758.1">
    <property type="nucleotide sequence ID" value="NZ_JAULRU010000823.1"/>
</dbReference>
<organism evidence="3 4">
    <name type="scientific">Gilvimarinus gilvus</name>
    <dbReference type="NCBI Taxonomy" id="3058038"/>
    <lineage>
        <taxon>Bacteria</taxon>
        <taxon>Pseudomonadati</taxon>
        <taxon>Pseudomonadota</taxon>
        <taxon>Gammaproteobacteria</taxon>
        <taxon>Cellvibrionales</taxon>
        <taxon>Cellvibrionaceae</taxon>
        <taxon>Gilvimarinus</taxon>
    </lineage>
</organism>
<dbReference type="InterPro" id="IPR011042">
    <property type="entry name" value="6-blade_b-propeller_TolB-like"/>
</dbReference>
<dbReference type="PROSITE" id="PS51257">
    <property type="entry name" value="PROKAR_LIPOPROTEIN"/>
    <property type="match status" value="1"/>
</dbReference>
<comment type="caution">
    <text evidence="3">The sequence shown here is derived from an EMBL/GenBank/DDBJ whole genome shotgun (WGS) entry which is preliminary data.</text>
</comment>
<feature type="chain" id="PRO_5046236506" evidence="1">
    <location>
        <begin position="28"/>
        <end position="295"/>
    </location>
</feature>
<evidence type="ECO:0000256" key="1">
    <source>
        <dbReference type="SAM" id="SignalP"/>
    </source>
</evidence>
<dbReference type="SUPFAM" id="SSF63829">
    <property type="entry name" value="Calcium-dependent phosphotriesterase"/>
    <property type="match status" value="1"/>
</dbReference>
<dbReference type="PANTHER" id="PTHR47572:SF5">
    <property type="entry name" value="BLR2277 PROTEIN"/>
    <property type="match status" value="1"/>
</dbReference>
<dbReference type="EMBL" id="JAXAFO010000005">
    <property type="protein sequence ID" value="MDX6848523.1"/>
    <property type="molecule type" value="Genomic_DNA"/>
</dbReference>
<dbReference type="InterPro" id="IPR051262">
    <property type="entry name" value="SMP-30/CGR1_Lactonase"/>
</dbReference>
<dbReference type="Gene3D" id="2.120.10.30">
    <property type="entry name" value="TolB, C-terminal domain"/>
    <property type="match status" value="1"/>
</dbReference>
<proteinExistence type="predicted"/>
<protein>
    <submittedName>
        <fullName evidence="3">SMP-30/gluconolactonase/LRE family protein</fullName>
    </submittedName>
</protein>
<gene>
    <name evidence="3" type="ORF">SCD92_04070</name>
</gene>
<sequence>MKLEKSKRLSSSFLLCLGLTACGHVSAVDTIDWVEENTFTQGIEGPVVGEDGHLYAVNFQREGTIGQITGQNQASLWLALPEGSTGNALRIAPNGNMYVADYTGHNILSIDTTTKEVEVFAHNNQMNQPNDIAISAAGIVFASDPNWAESTGNLWRADSKGKTTLLESNMGTTNGIELAPDGKTLYVNESVQRKVWAYDLDDQGNISNKREFYSFDNHGMDGMACDIEGNLYIARYGAGTIAVLSPKGELIKTIALNGKHPTNIAFGGEDNKRAFITMQKRGNVESFVNDIPGYK</sequence>
<feature type="signal peptide" evidence="1">
    <location>
        <begin position="1"/>
        <end position="27"/>
    </location>
</feature>
<evidence type="ECO:0000313" key="4">
    <source>
        <dbReference type="Proteomes" id="UP001273505"/>
    </source>
</evidence>
<name>A0ABU4RXZ3_9GAMM</name>
<reference evidence="3 4" key="1">
    <citation type="submission" date="2023-11" db="EMBL/GenBank/DDBJ databases">
        <title>Gilvimarinus fulvus sp. nov., isolated from the surface of Kelp.</title>
        <authorList>
            <person name="Sun Y.Y."/>
            <person name="Gong Y."/>
            <person name="Du Z.J."/>
        </authorList>
    </citation>
    <scope>NUCLEOTIDE SEQUENCE [LARGE SCALE GENOMIC DNA]</scope>
    <source>
        <strain evidence="3 4">SDUM040013</strain>
    </source>
</reference>
<keyword evidence="4" id="KW-1185">Reference proteome</keyword>
<accession>A0ABU4RXZ3</accession>
<dbReference type="PANTHER" id="PTHR47572">
    <property type="entry name" value="LIPOPROTEIN-RELATED"/>
    <property type="match status" value="1"/>
</dbReference>
<keyword evidence="1" id="KW-0732">Signal</keyword>
<dbReference type="Pfam" id="PF08450">
    <property type="entry name" value="SGL"/>
    <property type="match status" value="1"/>
</dbReference>
<evidence type="ECO:0000313" key="3">
    <source>
        <dbReference type="EMBL" id="MDX6848523.1"/>
    </source>
</evidence>
<evidence type="ECO:0000259" key="2">
    <source>
        <dbReference type="Pfam" id="PF08450"/>
    </source>
</evidence>